<protein>
    <recommendedName>
        <fullName evidence="6">Protein YOP1</fullName>
    </recommendedName>
</protein>
<evidence type="ECO:0000256" key="1">
    <source>
        <dbReference type="ARBA" id="ARBA00004141"/>
    </source>
</evidence>
<comment type="similarity">
    <text evidence="2 6">Belongs to the DP1 family.</text>
</comment>
<comment type="caution">
    <text evidence="6">Lacks conserved residue(s) required for the propagation of feature annotation.</text>
</comment>
<reference evidence="8" key="1">
    <citation type="submission" date="2015-07" db="EMBL/GenBank/DDBJ databases">
        <title>Elucidating the P. pachyrhizi secretome and potential effectors.</title>
        <authorList>
            <person name="de Carvalho M.C.C.G."/>
            <person name="Nascimento L.C."/>
            <person name="Darben L.M."/>
            <person name="Polizel-Podanosqui A.M."/>
            <person name="Lopes-Caitar V.S."/>
            <person name="Rocha C.S."/>
            <person name="Qi M."/>
            <person name="Carazolle M."/>
            <person name="Kuwahara M.K."/>
            <person name="Pereira G.A.G."/>
            <person name="Abdelnoor R.V."/>
            <person name="Whitham S.A."/>
            <person name="Marcelino-Guimaraes F.C."/>
        </authorList>
    </citation>
    <scope>NUCLEOTIDE SEQUENCE</scope>
</reference>
<feature type="transmembrane region" description="Helical" evidence="6">
    <location>
        <begin position="6"/>
        <end position="23"/>
    </location>
</feature>
<dbReference type="InterPro" id="IPR004345">
    <property type="entry name" value="TB2_DP1_HVA22"/>
</dbReference>
<sequence>MGLFFLISFLIVNSIGSLYPAYLSYKAIKNNDTQALEVLLMFWVVMGVITVLENTFGWLVNWIPLFYQCKCLFMLWLTLPQIQGSTHIYVTYVHPFLLEHEAQIDKGLIELKLNFKRWIESLLSQVVDKVREMASTAVSNYTPSQQSKPNEPPPVPENQTIASNTANLIWQVINSSPAILNYYRPATAPINHPLNPTNPISRETTDGYRIPDYDEMPLSNNPTSKSGIRRRNLSNNSIKSLLSKNCGRSNQGFRENGGEEGELLKSKNSNGYMGFEEIDSEDGEVGFDESQGRLVDERVPFVVERGSSTSKSSWFKWK</sequence>
<evidence type="ECO:0000256" key="3">
    <source>
        <dbReference type="ARBA" id="ARBA00022692"/>
    </source>
</evidence>
<evidence type="ECO:0000256" key="5">
    <source>
        <dbReference type="ARBA" id="ARBA00023136"/>
    </source>
</evidence>
<feature type="region of interest" description="Disordered" evidence="7">
    <location>
        <begin position="209"/>
        <end position="230"/>
    </location>
</feature>
<name>A0A0S1MIF8_PHAPC</name>
<evidence type="ECO:0000256" key="2">
    <source>
        <dbReference type="ARBA" id="ARBA00008573"/>
    </source>
</evidence>
<feature type="region of interest" description="Disordered" evidence="7">
    <location>
        <begin position="244"/>
        <end position="291"/>
    </location>
</feature>
<accession>A0A0S1MIF8</accession>
<keyword evidence="5 6" id="KW-0472">Membrane</keyword>
<dbReference type="EMBL" id="KT246560">
    <property type="protein sequence ID" value="ALL40651.1"/>
    <property type="molecule type" value="mRNA"/>
</dbReference>
<feature type="compositionally biased region" description="Polar residues" evidence="7">
    <location>
        <begin position="138"/>
        <end position="149"/>
    </location>
</feature>
<feature type="transmembrane region" description="Helical" evidence="6">
    <location>
        <begin position="35"/>
        <end position="52"/>
    </location>
</feature>
<evidence type="ECO:0000256" key="4">
    <source>
        <dbReference type="ARBA" id="ARBA00022989"/>
    </source>
</evidence>
<organism evidence="8">
    <name type="scientific">Phakopsora pachyrhizi</name>
    <name type="common">Asian soybean rust disease fungus</name>
    <dbReference type="NCBI Taxonomy" id="170000"/>
    <lineage>
        <taxon>Eukaryota</taxon>
        <taxon>Fungi</taxon>
        <taxon>Dikarya</taxon>
        <taxon>Basidiomycota</taxon>
        <taxon>Pucciniomycotina</taxon>
        <taxon>Pucciniomycetes</taxon>
        <taxon>Pucciniales</taxon>
        <taxon>Phakopsoraceae</taxon>
        <taxon>Phakopsora</taxon>
    </lineage>
</organism>
<dbReference type="PANTHER" id="PTHR12300">
    <property type="entry name" value="HVA22-LIKE PROTEINS"/>
    <property type="match status" value="1"/>
</dbReference>
<dbReference type="Pfam" id="PF03134">
    <property type="entry name" value="TB2_DP1_HVA22"/>
    <property type="match status" value="1"/>
</dbReference>
<comment type="subcellular location">
    <subcellularLocation>
        <location evidence="1 6">Membrane</location>
        <topology evidence="1 6">Multi-pass membrane protein</topology>
    </subcellularLocation>
</comment>
<evidence type="ECO:0000313" key="8">
    <source>
        <dbReference type="EMBL" id="ALL40651.1"/>
    </source>
</evidence>
<evidence type="ECO:0000256" key="6">
    <source>
        <dbReference type="RuleBase" id="RU362006"/>
    </source>
</evidence>
<dbReference type="AlphaFoldDB" id="A0A0S1MIF8"/>
<dbReference type="GO" id="GO:0016020">
    <property type="term" value="C:membrane"/>
    <property type="evidence" value="ECO:0007669"/>
    <property type="project" value="UniProtKB-SubCell"/>
</dbReference>
<feature type="region of interest" description="Disordered" evidence="7">
    <location>
        <begin position="138"/>
        <end position="160"/>
    </location>
</feature>
<proteinExistence type="evidence at transcript level"/>
<evidence type="ECO:0000256" key="7">
    <source>
        <dbReference type="SAM" id="MobiDB-lite"/>
    </source>
</evidence>
<dbReference type="PANTHER" id="PTHR12300:SF161">
    <property type="entry name" value="RECEPTOR EXPRESSION-ENHANCING PROTEIN"/>
    <property type="match status" value="1"/>
</dbReference>
<feature type="compositionally biased region" description="Acidic residues" evidence="7">
    <location>
        <begin position="276"/>
        <end position="287"/>
    </location>
</feature>
<keyword evidence="4 6" id="KW-1133">Transmembrane helix</keyword>
<keyword evidence="3 6" id="KW-0812">Transmembrane</keyword>